<evidence type="ECO:0000313" key="2">
    <source>
        <dbReference type="EMBL" id="SHJ97791.1"/>
    </source>
</evidence>
<gene>
    <name evidence="2" type="ORF">SAMN05444371_0563</name>
</gene>
<dbReference type="AlphaFoldDB" id="A0A1M6NPX3"/>
<name>A0A1M6NPX3_9FLAO</name>
<feature type="transmembrane region" description="Helical" evidence="1">
    <location>
        <begin position="68"/>
        <end position="88"/>
    </location>
</feature>
<dbReference type="EMBL" id="FRAM01000001">
    <property type="protein sequence ID" value="SHJ97791.1"/>
    <property type="molecule type" value="Genomic_DNA"/>
</dbReference>
<sequence>MNKTIKTGMNRTILLSISILILSIFSIYFEQSGKMDLDIKKLIRQVIRFFLTIGLLYCVYIGKNWARILMLILLGFSTIISIGGILFINKDLIIKTPIFAMLIIYSLAIYHFAFSKKFQAFSNYQKQI</sequence>
<proteinExistence type="predicted"/>
<dbReference type="Proteomes" id="UP000184498">
    <property type="component" value="Unassembled WGS sequence"/>
</dbReference>
<dbReference type="STRING" id="216903.SAMN05444371_0563"/>
<feature type="transmembrane region" description="Helical" evidence="1">
    <location>
        <begin position="94"/>
        <end position="114"/>
    </location>
</feature>
<dbReference type="OrthoDB" id="6200718at2"/>
<keyword evidence="1" id="KW-0472">Membrane</keyword>
<organism evidence="2 3">
    <name type="scientific">Epilithonimonas mollis</name>
    <dbReference type="NCBI Taxonomy" id="216903"/>
    <lineage>
        <taxon>Bacteria</taxon>
        <taxon>Pseudomonadati</taxon>
        <taxon>Bacteroidota</taxon>
        <taxon>Flavobacteriia</taxon>
        <taxon>Flavobacteriales</taxon>
        <taxon>Weeksellaceae</taxon>
        <taxon>Chryseobacterium group</taxon>
        <taxon>Epilithonimonas</taxon>
    </lineage>
</organism>
<accession>A0A1M6NPX3</accession>
<protein>
    <submittedName>
        <fullName evidence="2">Uncharacterized protein</fullName>
    </submittedName>
</protein>
<dbReference type="RefSeq" id="WP_139258203.1">
    <property type="nucleotide sequence ID" value="NZ_FRAM01000001.1"/>
</dbReference>
<feature type="transmembrane region" description="Helical" evidence="1">
    <location>
        <begin position="42"/>
        <end position="61"/>
    </location>
</feature>
<evidence type="ECO:0000313" key="3">
    <source>
        <dbReference type="Proteomes" id="UP000184498"/>
    </source>
</evidence>
<keyword evidence="3" id="KW-1185">Reference proteome</keyword>
<keyword evidence="1" id="KW-1133">Transmembrane helix</keyword>
<reference evidence="3" key="1">
    <citation type="submission" date="2016-11" db="EMBL/GenBank/DDBJ databases">
        <authorList>
            <person name="Varghese N."/>
            <person name="Submissions S."/>
        </authorList>
    </citation>
    <scope>NUCLEOTIDE SEQUENCE [LARGE SCALE GENOMIC DNA]</scope>
    <source>
        <strain evidence="3">DSM 18016</strain>
    </source>
</reference>
<keyword evidence="1" id="KW-0812">Transmembrane</keyword>
<feature type="transmembrane region" description="Helical" evidence="1">
    <location>
        <begin position="12"/>
        <end position="30"/>
    </location>
</feature>
<evidence type="ECO:0000256" key="1">
    <source>
        <dbReference type="SAM" id="Phobius"/>
    </source>
</evidence>